<dbReference type="Pfam" id="PF01594">
    <property type="entry name" value="AI-2E_transport"/>
    <property type="match status" value="1"/>
</dbReference>
<evidence type="ECO:0000256" key="6">
    <source>
        <dbReference type="SAM" id="Phobius"/>
    </source>
</evidence>
<feature type="transmembrane region" description="Helical" evidence="6">
    <location>
        <begin position="89"/>
        <end position="109"/>
    </location>
</feature>
<sequence>MAADGMGVWKLGHGGRAGSPKGINGADRSRTMGTPGWPLAGFLLILFLLAYPVVLPVFKPLCLGWILAFSLKGVHRRICGWINMPGLTAGLLVILSALAVTAPVAYGAYLLGGEIQGLLGAMAGMGPVDASSLYAELLRRMGPLLGLLPWGGDLGALEGYLKDLAVFLVQQGVRLSGAMVSGISSLVYDGGLGAFMGFFMLKDWDRLALGVRNHLPLPGHRRDLFLLKSSRVMRSVIVGSILTGLIQGTLGWIGWHLSGLPNGAAAGLGMFAASFIPLVGTALVWLPGGLYLLLTGSPKAGIFLLLWGATGVSGLDQFIRPVLMSSNREDGTSTLLMITGVIGGLSAFGLPGLFLGPVALHALMLGIQMGLSNLPDGGCKKAKTDLESPHHEDD</sequence>
<dbReference type="InterPro" id="IPR002549">
    <property type="entry name" value="AI-2E-like"/>
</dbReference>
<reference evidence="7 8" key="1">
    <citation type="submission" date="2011-10" db="EMBL/GenBank/DDBJ databases">
        <title>The Noncontiguous Finished genome of Thermanaerovibrio velox DSM 12556.</title>
        <authorList>
            <consortium name="US DOE Joint Genome Institute (JGI-PGF)"/>
            <person name="Lucas S."/>
            <person name="Copeland A."/>
            <person name="Lapidus A."/>
            <person name="Glavina del Rio T."/>
            <person name="Dalin E."/>
            <person name="Tice H."/>
            <person name="Bruce D."/>
            <person name="Goodwin L."/>
            <person name="Pitluck S."/>
            <person name="Peters L."/>
            <person name="Mikhailova N."/>
            <person name="Teshima H."/>
            <person name="Kyrpides N."/>
            <person name="Mavromatis K."/>
            <person name="Ivanova N."/>
            <person name="Markowitz V."/>
            <person name="Cheng J.-F."/>
            <person name="Hugenholtz P."/>
            <person name="Woyke T."/>
            <person name="Wu D."/>
            <person name="Spring S."/>
            <person name="Brambilla E.-M."/>
            <person name="Klenk H.-P."/>
            <person name="Eisen J.A."/>
        </authorList>
    </citation>
    <scope>NUCLEOTIDE SEQUENCE [LARGE SCALE GENOMIC DNA]</scope>
    <source>
        <strain evidence="7 8">DSM 12556</strain>
    </source>
</reference>
<protein>
    <submittedName>
        <fullName evidence="7">Putative permease</fullName>
    </submittedName>
</protein>
<feature type="transmembrane region" description="Helical" evidence="6">
    <location>
        <begin position="301"/>
        <end position="323"/>
    </location>
</feature>
<dbReference type="EMBL" id="CM001377">
    <property type="protein sequence ID" value="EHM10902.1"/>
    <property type="molecule type" value="Genomic_DNA"/>
</dbReference>
<dbReference type="Proteomes" id="UP000005730">
    <property type="component" value="Chromosome"/>
</dbReference>
<evidence type="ECO:0000256" key="3">
    <source>
        <dbReference type="ARBA" id="ARBA00022692"/>
    </source>
</evidence>
<feature type="transmembrane region" description="Helical" evidence="6">
    <location>
        <begin position="335"/>
        <end position="360"/>
    </location>
</feature>
<dbReference type="PANTHER" id="PTHR21716">
    <property type="entry name" value="TRANSMEMBRANE PROTEIN"/>
    <property type="match status" value="1"/>
</dbReference>
<evidence type="ECO:0000256" key="2">
    <source>
        <dbReference type="ARBA" id="ARBA00009773"/>
    </source>
</evidence>
<dbReference type="eggNOG" id="COG0628">
    <property type="taxonomic scope" value="Bacteria"/>
</dbReference>
<dbReference type="STRING" id="926567.TheveDRAFT_1784"/>
<evidence type="ECO:0000313" key="8">
    <source>
        <dbReference type="Proteomes" id="UP000005730"/>
    </source>
</evidence>
<evidence type="ECO:0000256" key="4">
    <source>
        <dbReference type="ARBA" id="ARBA00022989"/>
    </source>
</evidence>
<evidence type="ECO:0000256" key="1">
    <source>
        <dbReference type="ARBA" id="ARBA00004141"/>
    </source>
</evidence>
<keyword evidence="5 6" id="KW-0472">Membrane</keyword>
<proteinExistence type="inferred from homology"/>
<organism evidence="7 8">
    <name type="scientific">Thermanaerovibrio velox DSM 12556</name>
    <dbReference type="NCBI Taxonomy" id="926567"/>
    <lineage>
        <taxon>Bacteria</taxon>
        <taxon>Thermotogati</taxon>
        <taxon>Synergistota</taxon>
        <taxon>Synergistia</taxon>
        <taxon>Synergistales</taxon>
        <taxon>Synergistaceae</taxon>
        <taxon>Thermanaerovibrio</taxon>
    </lineage>
</organism>
<gene>
    <name evidence="7" type="ORF">TheveDRAFT_1784</name>
</gene>
<dbReference type="PANTHER" id="PTHR21716:SF4">
    <property type="entry name" value="TRANSMEMBRANE PROTEIN 245"/>
    <property type="match status" value="1"/>
</dbReference>
<comment type="subcellular location">
    <subcellularLocation>
        <location evidence="1">Membrane</location>
        <topology evidence="1">Multi-pass membrane protein</topology>
    </subcellularLocation>
</comment>
<dbReference type="RefSeq" id="WP_006584396.1">
    <property type="nucleotide sequence ID" value="NZ_CM001377.1"/>
</dbReference>
<comment type="similarity">
    <text evidence="2">Belongs to the autoinducer-2 exporter (AI-2E) (TC 2.A.86) family.</text>
</comment>
<name>H0UR65_9BACT</name>
<dbReference type="GO" id="GO:0016020">
    <property type="term" value="C:membrane"/>
    <property type="evidence" value="ECO:0007669"/>
    <property type="project" value="UniProtKB-SubCell"/>
</dbReference>
<accession>H0UR65</accession>
<feature type="transmembrane region" description="Helical" evidence="6">
    <location>
        <begin position="39"/>
        <end position="68"/>
    </location>
</feature>
<keyword evidence="4 6" id="KW-1133">Transmembrane helix</keyword>
<dbReference type="AlphaFoldDB" id="H0UR65"/>
<dbReference type="HOGENOM" id="CLU_041771_2_1_0"/>
<evidence type="ECO:0000313" key="7">
    <source>
        <dbReference type="EMBL" id="EHM10902.1"/>
    </source>
</evidence>
<feature type="transmembrane region" description="Helical" evidence="6">
    <location>
        <begin position="267"/>
        <end position="294"/>
    </location>
</feature>
<feature type="transmembrane region" description="Helical" evidence="6">
    <location>
        <begin position="236"/>
        <end position="255"/>
    </location>
</feature>
<evidence type="ECO:0000256" key="5">
    <source>
        <dbReference type="ARBA" id="ARBA00023136"/>
    </source>
</evidence>
<keyword evidence="8" id="KW-1185">Reference proteome</keyword>
<keyword evidence="3 6" id="KW-0812">Transmembrane</keyword>